<accession>A0A3B7MTS9</accession>
<keyword evidence="3" id="KW-1185">Reference proteome</keyword>
<protein>
    <recommendedName>
        <fullName evidence="4">DUF4369 domain-containing protein</fullName>
    </recommendedName>
</protein>
<dbReference type="KEGG" id="pseg:D3H65_14070"/>
<gene>
    <name evidence="2" type="ORF">D3H65_14070</name>
</gene>
<proteinExistence type="predicted"/>
<feature type="signal peptide" evidence="1">
    <location>
        <begin position="1"/>
        <end position="18"/>
    </location>
</feature>
<sequence length="219" mass="24755">MKKLLLLPLLMVGLYAAAQTPNQIQGVFVTHYVFDKFYPGKVYLKSGEASDRSLNYNALTREMIFENGGKYLAIANVETVDSVVISGRRFIVGDKRFYEWIAGKTYPLFADYVSNLQDEGVNTGYGNSNTAAGHSLKAIIGSGMVYALKLPEDYKVISKVIYYAYKDNEYHKVNNAQQLSKLYPDKKAIINELVKSNRTDFSKREDLARLITHLETSHE</sequence>
<evidence type="ECO:0008006" key="4">
    <source>
        <dbReference type="Google" id="ProtNLM"/>
    </source>
</evidence>
<organism evidence="2 3">
    <name type="scientific">Paraflavitalea soli</name>
    <dbReference type="NCBI Taxonomy" id="2315862"/>
    <lineage>
        <taxon>Bacteria</taxon>
        <taxon>Pseudomonadati</taxon>
        <taxon>Bacteroidota</taxon>
        <taxon>Chitinophagia</taxon>
        <taxon>Chitinophagales</taxon>
        <taxon>Chitinophagaceae</taxon>
        <taxon>Paraflavitalea</taxon>
    </lineage>
</organism>
<evidence type="ECO:0000313" key="2">
    <source>
        <dbReference type="EMBL" id="AXY75035.1"/>
    </source>
</evidence>
<evidence type="ECO:0000256" key="1">
    <source>
        <dbReference type="SAM" id="SignalP"/>
    </source>
</evidence>
<feature type="chain" id="PRO_5017631594" description="DUF4369 domain-containing protein" evidence="1">
    <location>
        <begin position="19"/>
        <end position="219"/>
    </location>
</feature>
<dbReference type="RefSeq" id="WP_119050917.1">
    <property type="nucleotide sequence ID" value="NZ_CP032157.1"/>
</dbReference>
<keyword evidence="1" id="KW-0732">Signal</keyword>
<dbReference type="Proteomes" id="UP000263900">
    <property type="component" value="Chromosome"/>
</dbReference>
<evidence type="ECO:0000313" key="3">
    <source>
        <dbReference type="Proteomes" id="UP000263900"/>
    </source>
</evidence>
<dbReference type="EMBL" id="CP032157">
    <property type="protein sequence ID" value="AXY75035.1"/>
    <property type="molecule type" value="Genomic_DNA"/>
</dbReference>
<dbReference type="AlphaFoldDB" id="A0A3B7MTS9"/>
<reference evidence="2 3" key="1">
    <citation type="submission" date="2018-09" db="EMBL/GenBank/DDBJ databases">
        <title>Genome sequencing of strain 6GH32-13.</title>
        <authorList>
            <person name="Weon H.-Y."/>
            <person name="Heo J."/>
            <person name="Kwon S.-W."/>
        </authorList>
    </citation>
    <scope>NUCLEOTIDE SEQUENCE [LARGE SCALE GENOMIC DNA]</scope>
    <source>
        <strain evidence="2 3">5GH32-13</strain>
    </source>
</reference>
<name>A0A3B7MTS9_9BACT</name>
<dbReference type="OrthoDB" id="1100665at2"/>